<keyword evidence="7 12" id="KW-0067">ATP-binding</keyword>
<evidence type="ECO:0000259" key="14">
    <source>
        <dbReference type="PROSITE" id="PS51194"/>
    </source>
</evidence>
<dbReference type="PANTHER" id="PTHR30612:SF0">
    <property type="entry name" value="CHLOROPLAST PROTEIN-TRANSPORTING ATPASE"/>
    <property type="match status" value="1"/>
</dbReference>
<dbReference type="InterPro" id="IPR014001">
    <property type="entry name" value="Helicase_ATP-bd"/>
</dbReference>
<dbReference type="GO" id="GO:0065002">
    <property type="term" value="P:intracellular protein transmembrane transport"/>
    <property type="evidence" value="ECO:0007669"/>
    <property type="project" value="UniProtKB-UniRule"/>
</dbReference>
<evidence type="ECO:0000256" key="5">
    <source>
        <dbReference type="ARBA" id="ARBA00022490"/>
    </source>
</evidence>
<dbReference type="PROSITE" id="PS51196">
    <property type="entry name" value="SECA_MOTOR_DEAD"/>
    <property type="match status" value="1"/>
</dbReference>
<dbReference type="InterPro" id="IPR036670">
    <property type="entry name" value="SecA_X-link_sf"/>
</dbReference>
<dbReference type="InterPro" id="IPR027417">
    <property type="entry name" value="P-loop_NTPase"/>
</dbReference>
<dbReference type="InterPro" id="IPR014018">
    <property type="entry name" value="SecA_motor_DEAD"/>
</dbReference>
<dbReference type="SMART" id="SM00958">
    <property type="entry name" value="SecA_PP_bind"/>
    <property type="match status" value="1"/>
</dbReference>
<dbReference type="Pfam" id="PF07516">
    <property type="entry name" value="SecA_SW"/>
    <property type="match status" value="2"/>
</dbReference>
<evidence type="ECO:0000313" key="16">
    <source>
        <dbReference type="EMBL" id="OGJ03338.1"/>
    </source>
</evidence>
<evidence type="ECO:0000256" key="7">
    <source>
        <dbReference type="ARBA" id="ARBA00022840"/>
    </source>
</evidence>
<evidence type="ECO:0000256" key="8">
    <source>
        <dbReference type="ARBA" id="ARBA00022927"/>
    </source>
</evidence>
<feature type="domain" description="SecA family profile" evidence="15">
    <location>
        <begin position="1"/>
        <end position="608"/>
    </location>
</feature>
<sequence>MSIFSKIFGDVSSKFISETRSLVSQINALEGEIAKLPDADFPQKTREFKDRLNKGETLDALLPEAFALVRETAKRNLGERHYDVQLVGGIALHRGKIAEMKTGEGKTLVATLPLYLNALAGRGTHLVTVNDYLARRDAVLMGQIFNFLGLSVGVINGGNVSYLYNPKHSEADAERDKVGEFKIVYEYLEPVERRAAYQADITYGTNHEFGFDYLRDNLAVSLEGVTQRGHHFAIVDEVDSILIDEARTPLIISSQAGDSEDFYIKFFQIAKQLKKDADYTVDEKLRAIALTDEGIEKAENLLGVDNIYTEKGIKYVHHLETAIRAQALFERDKDYVVKEGEVVIVDPFTGRLQPGRRWSEGIHQAIEAKEGVKIEKETRSSGSITFQNYFRFYEKLAGMTGTAATSAEEFVKVYGLDVIVIPTNQPVIRRDFPDLIFQTEKGKFQAIAKKVKELNQTGQPVLIGTISIEKNELLSSYLRQEGVPHVILNAKNHEKEGEIIAQAGKRGVVTIATNMAGRGIDIKLGGNPIVPAEYEFVKSVGGLFVLGTERHEARRIDNQLRGRSGRQGDPGATEFYVSLEDDLMRVFGAERIKNMMGRFGIPEDVPIENRFVSKTLENAQAKIEGFHFDARKHTLEYDDVMNHQRNIIYARRQKMMRGDKEEIENLLENLVTIKEGVDPALVAGARKIIEEKRVKLGDAAFLETVRRIALYTTDNLWMEHLEAMDYLRSSVNLRAYGQREPIVEYKKEGLAMFKAMEETFKEQALSLIETINEPAKEEIALPKQTLVTSHAEPSEVGGKKDANLPKSELKIGRNDPCPCGAINPATGEVYKWKKCGMINAPQHRKSLIN</sequence>
<comment type="subunit">
    <text evidence="12">Monomer and homodimer. Part of the essential Sec protein translocation apparatus which comprises SecA, SecYEG and auxiliary proteins SecDF. Other proteins may also be involved.</text>
</comment>
<evidence type="ECO:0000313" key="17">
    <source>
        <dbReference type="Proteomes" id="UP000176192"/>
    </source>
</evidence>
<dbReference type="FunFam" id="3.40.50.300:FF:000429">
    <property type="entry name" value="Preprotein translocase subunit SecA"/>
    <property type="match status" value="1"/>
</dbReference>
<dbReference type="InterPro" id="IPR001650">
    <property type="entry name" value="Helicase_C-like"/>
</dbReference>
<dbReference type="PROSITE" id="PS01312">
    <property type="entry name" value="SECA"/>
    <property type="match status" value="1"/>
</dbReference>
<dbReference type="InterPro" id="IPR011115">
    <property type="entry name" value="SecA_DEAD"/>
</dbReference>
<keyword evidence="10 12" id="KW-0811">Translocation</keyword>
<dbReference type="GO" id="GO:0017038">
    <property type="term" value="P:protein import"/>
    <property type="evidence" value="ECO:0007669"/>
    <property type="project" value="InterPro"/>
</dbReference>
<dbReference type="AlphaFoldDB" id="A0A1F6YAD5"/>
<keyword evidence="5 12" id="KW-0963">Cytoplasm</keyword>
<evidence type="ECO:0000256" key="9">
    <source>
        <dbReference type="ARBA" id="ARBA00022967"/>
    </source>
</evidence>
<dbReference type="GO" id="GO:0005524">
    <property type="term" value="F:ATP binding"/>
    <property type="evidence" value="ECO:0007669"/>
    <property type="project" value="UniProtKB-UniRule"/>
</dbReference>
<evidence type="ECO:0000256" key="4">
    <source>
        <dbReference type="ARBA" id="ARBA00022475"/>
    </source>
</evidence>
<dbReference type="EMBL" id="MFVV01000021">
    <property type="protein sequence ID" value="OGJ03338.1"/>
    <property type="molecule type" value="Genomic_DNA"/>
</dbReference>
<dbReference type="FunFam" id="3.90.1440.10:FF:000002">
    <property type="entry name" value="Protein translocase subunit SecA"/>
    <property type="match status" value="1"/>
</dbReference>
<keyword evidence="11 12" id="KW-0472">Membrane</keyword>
<feature type="binding site" evidence="12">
    <location>
        <begin position="103"/>
        <end position="107"/>
    </location>
    <ligand>
        <name>ATP</name>
        <dbReference type="ChEBI" id="CHEBI:30616"/>
    </ligand>
</feature>
<keyword evidence="4 12" id="KW-1003">Cell membrane</keyword>
<dbReference type="HAMAP" id="MF_01382">
    <property type="entry name" value="SecA"/>
    <property type="match status" value="1"/>
</dbReference>
<evidence type="ECO:0000259" key="15">
    <source>
        <dbReference type="PROSITE" id="PS51196"/>
    </source>
</evidence>
<dbReference type="STRING" id="1801797.A3G06_01875"/>
<dbReference type="PRINTS" id="PR00906">
    <property type="entry name" value="SECA"/>
</dbReference>
<dbReference type="GO" id="GO:0006605">
    <property type="term" value="P:protein targeting"/>
    <property type="evidence" value="ECO:0007669"/>
    <property type="project" value="UniProtKB-UniRule"/>
</dbReference>
<comment type="function">
    <text evidence="12">Part of the Sec protein translocase complex. Interacts with the SecYEG preprotein conducting channel. Has a central role in coupling the hydrolysis of ATP to the transfer of proteins into and across the cell membrane, serving as an ATP-driven molecular motor driving the stepwise translocation of polypeptide chains across the membrane.</text>
</comment>
<keyword evidence="9 12" id="KW-1278">Translocase</keyword>
<evidence type="ECO:0000256" key="6">
    <source>
        <dbReference type="ARBA" id="ARBA00022741"/>
    </source>
</evidence>
<feature type="domain" description="Helicase ATP-binding" evidence="13">
    <location>
        <begin position="87"/>
        <end position="274"/>
    </location>
</feature>
<evidence type="ECO:0000256" key="1">
    <source>
        <dbReference type="ARBA" id="ARBA00004170"/>
    </source>
</evidence>
<feature type="binding site" evidence="12">
    <location>
        <position position="85"/>
    </location>
    <ligand>
        <name>ATP</name>
        <dbReference type="ChEBI" id="CHEBI:30616"/>
    </ligand>
</feature>
<proteinExistence type="inferred from homology"/>
<evidence type="ECO:0000259" key="13">
    <source>
        <dbReference type="PROSITE" id="PS51192"/>
    </source>
</evidence>
<comment type="caution">
    <text evidence="16">The sequence shown here is derived from an EMBL/GenBank/DDBJ whole genome shotgun (WGS) entry which is preliminary data.</text>
</comment>
<protein>
    <recommendedName>
        <fullName evidence="12">Protein translocase subunit SecA</fullName>
        <ecNumber evidence="12">7.4.2.8</ecNumber>
    </recommendedName>
</protein>
<dbReference type="Pfam" id="PF21090">
    <property type="entry name" value="P-loop_SecA"/>
    <property type="match status" value="2"/>
</dbReference>
<evidence type="ECO:0000256" key="12">
    <source>
        <dbReference type="HAMAP-Rule" id="MF_01382"/>
    </source>
</evidence>
<dbReference type="InterPro" id="IPR020937">
    <property type="entry name" value="SecA_CS"/>
</dbReference>
<comment type="similarity">
    <text evidence="2 12">Belongs to the SecA family.</text>
</comment>
<dbReference type="CDD" id="cd18803">
    <property type="entry name" value="SF2_C_secA"/>
    <property type="match status" value="1"/>
</dbReference>
<accession>A0A1F6YAD5</accession>
<evidence type="ECO:0000256" key="2">
    <source>
        <dbReference type="ARBA" id="ARBA00007650"/>
    </source>
</evidence>
<keyword evidence="3 12" id="KW-0813">Transport</keyword>
<dbReference type="InterPro" id="IPR000185">
    <property type="entry name" value="SecA"/>
</dbReference>
<dbReference type="PANTHER" id="PTHR30612">
    <property type="entry name" value="SECA INNER MEMBRANE COMPONENT OF SEC PROTEIN SECRETION SYSTEM"/>
    <property type="match status" value="1"/>
</dbReference>
<comment type="subcellular location">
    <subcellularLocation>
        <location evidence="12">Cell membrane</location>
        <topology evidence="12">Peripheral membrane protein</topology>
        <orientation evidence="12">Cytoplasmic side</orientation>
    </subcellularLocation>
    <subcellularLocation>
        <location evidence="12">Cytoplasm</location>
    </subcellularLocation>
    <subcellularLocation>
        <location evidence="1">Membrane</location>
        <topology evidence="1">Peripheral membrane protein</topology>
    </subcellularLocation>
    <text evidence="12">Distribution is 50-50.</text>
</comment>
<keyword evidence="8 12" id="KW-0653">Protein transport</keyword>
<evidence type="ECO:0000256" key="10">
    <source>
        <dbReference type="ARBA" id="ARBA00023010"/>
    </source>
</evidence>
<dbReference type="Pfam" id="PF01043">
    <property type="entry name" value="SecA_PP_bind"/>
    <property type="match status" value="1"/>
</dbReference>
<dbReference type="GO" id="GO:0031522">
    <property type="term" value="C:cell envelope Sec protein transport complex"/>
    <property type="evidence" value="ECO:0007669"/>
    <property type="project" value="TreeGrafter"/>
</dbReference>
<organism evidence="16 17">
    <name type="scientific">Candidatus Nomurabacteria bacterium RIFCSPLOWO2_12_FULL_46_14</name>
    <dbReference type="NCBI Taxonomy" id="1801797"/>
    <lineage>
        <taxon>Bacteria</taxon>
        <taxon>Candidatus Nomuraibacteriota</taxon>
    </lineage>
</organism>
<dbReference type="Pfam" id="PF07517">
    <property type="entry name" value="SecA_DEAD"/>
    <property type="match status" value="1"/>
</dbReference>
<feature type="domain" description="Helicase C-terminal" evidence="14">
    <location>
        <begin position="443"/>
        <end position="613"/>
    </location>
</feature>
<dbReference type="GO" id="GO:0005829">
    <property type="term" value="C:cytosol"/>
    <property type="evidence" value="ECO:0007669"/>
    <property type="project" value="TreeGrafter"/>
</dbReference>
<reference evidence="16 17" key="1">
    <citation type="journal article" date="2016" name="Nat. Commun.">
        <title>Thousands of microbial genomes shed light on interconnected biogeochemical processes in an aquifer system.</title>
        <authorList>
            <person name="Anantharaman K."/>
            <person name="Brown C.T."/>
            <person name="Hug L.A."/>
            <person name="Sharon I."/>
            <person name="Castelle C.J."/>
            <person name="Probst A.J."/>
            <person name="Thomas B.C."/>
            <person name="Singh A."/>
            <person name="Wilkins M.J."/>
            <person name="Karaoz U."/>
            <person name="Brodie E.L."/>
            <person name="Williams K.H."/>
            <person name="Hubbard S.S."/>
            <person name="Banfield J.F."/>
        </authorList>
    </citation>
    <scope>NUCLEOTIDE SEQUENCE [LARGE SCALE GENOMIC DNA]</scope>
</reference>
<dbReference type="GO" id="GO:0043952">
    <property type="term" value="P:protein transport by the Sec complex"/>
    <property type="evidence" value="ECO:0007669"/>
    <property type="project" value="TreeGrafter"/>
</dbReference>
<dbReference type="Gene3D" id="3.40.50.300">
    <property type="entry name" value="P-loop containing nucleotide triphosphate hydrolases"/>
    <property type="match status" value="3"/>
</dbReference>
<dbReference type="GO" id="GO:0008564">
    <property type="term" value="F:protein-exporting ATPase activity"/>
    <property type="evidence" value="ECO:0007669"/>
    <property type="project" value="UniProtKB-EC"/>
</dbReference>
<dbReference type="SUPFAM" id="SSF52540">
    <property type="entry name" value="P-loop containing nucleoside triphosphate hydrolases"/>
    <property type="match status" value="2"/>
</dbReference>
<dbReference type="Gene3D" id="1.10.3060.10">
    <property type="entry name" value="Helical scaffold and wing domains of SecA"/>
    <property type="match status" value="2"/>
</dbReference>
<evidence type="ECO:0000256" key="3">
    <source>
        <dbReference type="ARBA" id="ARBA00022448"/>
    </source>
</evidence>
<dbReference type="NCBIfam" id="NF009538">
    <property type="entry name" value="PRK12904.1"/>
    <property type="match status" value="1"/>
</dbReference>
<name>A0A1F6YAD5_9BACT</name>
<dbReference type="InterPro" id="IPR011130">
    <property type="entry name" value="SecA_preprotein_X-link_dom"/>
</dbReference>
<keyword evidence="6 12" id="KW-0547">Nucleotide-binding</keyword>
<dbReference type="SUPFAM" id="SSF81767">
    <property type="entry name" value="Pre-protein crosslinking domain of SecA"/>
    <property type="match status" value="1"/>
</dbReference>
<dbReference type="CDD" id="cd17928">
    <property type="entry name" value="DEXDc_SecA"/>
    <property type="match status" value="1"/>
</dbReference>
<dbReference type="PROSITE" id="PS51192">
    <property type="entry name" value="HELICASE_ATP_BIND_1"/>
    <property type="match status" value="1"/>
</dbReference>
<dbReference type="SMART" id="SM00957">
    <property type="entry name" value="SecA_DEAD"/>
    <property type="match status" value="1"/>
</dbReference>
<dbReference type="InterPro" id="IPR011116">
    <property type="entry name" value="SecA_Wing/Scaffold"/>
</dbReference>
<feature type="binding site" evidence="12">
    <location>
        <position position="521"/>
    </location>
    <ligand>
        <name>ATP</name>
        <dbReference type="ChEBI" id="CHEBI:30616"/>
    </ligand>
</feature>
<dbReference type="SUPFAM" id="SSF81886">
    <property type="entry name" value="Helical scaffold and wing domains of SecA"/>
    <property type="match status" value="1"/>
</dbReference>
<comment type="catalytic activity">
    <reaction evidence="12">
        <text>ATP + H2O + cellular proteinSide 1 = ADP + phosphate + cellular proteinSide 2.</text>
        <dbReference type="EC" id="7.4.2.8"/>
    </reaction>
</comment>
<dbReference type="Gene3D" id="3.90.1440.10">
    <property type="entry name" value="SecA, preprotein cross-linking domain"/>
    <property type="match status" value="1"/>
</dbReference>
<evidence type="ECO:0000256" key="11">
    <source>
        <dbReference type="ARBA" id="ARBA00023136"/>
    </source>
</evidence>
<dbReference type="GO" id="GO:0005886">
    <property type="term" value="C:plasma membrane"/>
    <property type="evidence" value="ECO:0007669"/>
    <property type="project" value="UniProtKB-SubCell"/>
</dbReference>
<dbReference type="InterPro" id="IPR036266">
    <property type="entry name" value="SecA_Wing/Scaffold_sf"/>
</dbReference>
<dbReference type="InterPro" id="IPR044722">
    <property type="entry name" value="SecA_SF2_C"/>
</dbReference>
<dbReference type="EC" id="7.4.2.8" evidence="12"/>
<dbReference type="PROSITE" id="PS51194">
    <property type="entry name" value="HELICASE_CTER"/>
    <property type="match status" value="1"/>
</dbReference>
<gene>
    <name evidence="12" type="primary">secA</name>
    <name evidence="16" type="ORF">A3G06_01875</name>
</gene>
<dbReference type="Proteomes" id="UP000176192">
    <property type="component" value="Unassembled WGS sequence"/>
</dbReference>